<evidence type="ECO:0000256" key="1">
    <source>
        <dbReference type="SAM" id="MobiDB-lite"/>
    </source>
</evidence>
<protein>
    <submittedName>
        <fullName evidence="2">Uncharacterized protein</fullName>
    </submittedName>
</protein>
<dbReference type="AlphaFoldDB" id="A0ABD2JN86"/>
<feature type="region of interest" description="Disordered" evidence="1">
    <location>
        <begin position="192"/>
        <end position="348"/>
    </location>
</feature>
<feature type="compositionally biased region" description="Low complexity" evidence="1">
    <location>
        <begin position="206"/>
        <end position="219"/>
    </location>
</feature>
<dbReference type="Proteomes" id="UP001620626">
    <property type="component" value="Unassembled WGS sequence"/>
</dbReference>
<organism evidence="2 3">
    <name type="scientific">Heterodera trifolii</name>
    <dbReference type="NCBI Taxonomy" id="157864"/>
    <lineage>
        <taxon>Eukaryota</taxon>
        <taxon>Metazoa</taxon>
        <taxon>Ecdysozoa</taxon>
        <taxon>Nematoda</taxon>
        <taxon>Chromadorea</taxon>
        <taxon>Rhabditida</taxon>
        <taxon>Tylenchina</taxon>
        <taxon>Tylenchomorpha</taxon>
        <taxon>Tylenchoidea</taxon>
        <taxon>Heteroderidae</taxon>
        <taxon>Heteroderinae</taxon>
        <taxon>Heterodera</taxon>
    </lineage>
</organism>
<evidence type="ECO:0000313" key="3">
    <source>
        <dbReference type="Proteomes" id="UP001620626"/>
    </source>
</evidence>
<feature type="compositionally biased region" description="Low complexity" evidence="1">
    <location>
        <begin position="311"/>
        <end position="326"/>
    </location>
</feature>
<evidence type="ECO:0000313" key="2">
    <source>
        <dbReference type="EMBL" id="KAL3091959.1"/>
    </source>
</evidence>
<dbReference type="EMBL" id="JBICBT010000936">
    <property type="protein sequence ID" value="KAL3091959.1"/>
    <property type="molecule type" value="Genomic_DNA"/>
</dbReference>
<reference evidence="2 3" key="1">
    <citation type="submission" date="2024-10" db="EMBL/GenBank/DDBJ databases">
        <authorList>
            <person name="Kim D."/>
        </authorList>
    </citation>
    <scope>NUCLEOTIDE SEQUENCE [LARGE SCALE GENOMIC DNA]</scope>
    <source>
        <strain evidence="2">BH-2024</strain>
    </source>
</reference>
<feature type="compositionally biased region" description="Pro residues" evidence="1">
    <location>
        <begin position="263"/>
        <end position="279"/>
    </location>
</feature>
<feature type="compositionally biased region" description="Pro residues" evidence="1">
    <location>
        <begin position="233"/>
        <end position="247"/>
    </location>
</feature>
<feature type="compositionally biased region" description="Basic and acidic residues" evidence="1">
    <location>
        <begin position="327"/>
        <end position="342"/>
    </location>
</feature>
<comment type="caution">
    <text evidence="2">The sequence shown here is derived from an EMBL/GenBank/DDBJ whole genome shotgun (WGS) entry which is preliminary data.</text>
</comment>
<name>A0ABD2JN86_9BILA</name>
<sequence length="348" mass="38009">MFQVDLAAISRRFRAAPIGQSPILSLLVAVDVPLKKNGMAHPVFAERAIRPRCVKPADVYRFIFAGLKMETLELDEICAHEQERKRASFEKGYLPKLRGRNPGDWTTVLGKSGAPRDFGFPPQHYGDEHTDEEKFKGSFYEQELARVRKDADDQSYRHSRRIIPIKPFGTLDAQWIDNSLLTYRHAFDEDRTASDQSADSLPKNGPAAPAVTTPATLPPISKTQQRSLQQQTAPPPTLKTTTAPPPTLKATNRPSVNCKDNNTPPPIVKATTAPPPPKTNTPVVKSASVKPTISAPPAQLKSTAKAPPPASVSAELAPSAPLADSPPRFDEGEEENKTDKLTAAKTFS</sequence>
<proteinExistence type="predicted"/>
<feature type="compositionally biased region" description="Polar residues" evidence="1">
    <location>
        <begin position="252"/>
        <end position="262"/>
    </location>
</feature>
<keyword evidence="3" id="KW-1185">Reference proteome</keyword>
<accession>A0ABD2JN86</accession>
<gene>
    <name evidence="2" type="ORF">niasHT_028318</name>
</gene>